<dbReference type="PANTHER" id="PTHR43708:SF8">
    <property type="entry name" value="OXIDOREDUCTASE"/>
    <property type="match status" value="1"/>
</dbReference>
<evidence type="ECO:0000259" key="1">
    <source>
        <dbReference type="Pfam" id="PF01408"/>
    </source>
</evidence>
<dbReference type="RefSeq" id="WP_111168798.1">
    <property type="nucleotide sequence ID" value="NZ_POUA01000144.1"/>
</dbReference>
<dbReference type="InterPro" id="IPR036291">
    <property type="entry name" value="NAD(P)-bd_dom_sf"/>
</dbReference>
<evidence type="ECO:0008006" key="5">
    <source>
        <dbReference type="Google" id="ProtNLM"/>
    </source>
</evidence>
<feature type="domain" description="GFO/IDH/MocA-like oxidoreductase" evidence="2">
    <location>
        <begin position="132"/>
        <end position="255"/>
    </location>
</feature>
<dbReference type="AlphaFoldDB" id="A0A2W2GSG7"/>
<organism evidence="3 4">
    <name type="scientific">Spongiactinospora gelatinilytica</name>
    <dbReference type="NCBI Taxonomy" id="2666298"/>
    <lineage>
        <taxon>Bacteria</taxon>
        <taxon>Bacillati</taxon>
        <taxon>Actinomycetota</taxon>
        <taxon>Actinomycetes</taxon>
        <taxon>Streptosporangiales</taxon>
        <taxon>Streptosporangiaceae</taxon>
        <taxon>Spongiactinospora</taxon>
    </lineage>
</organism>
<sequence length="340" mass="36331">MSGPIRFGVVGLGEIYQLAHHLAYQRADGLAAVVVCDFDEAVAERTAASLGAEATADHRRLLEDDRIDAVDLVLPHNVHYEIAREFLEAGKHVLIEKPMTVDAGHAAELVALAAGKGLTLTVNENTRFVPAYQAALSAINAGEIGEVTLVRTLISGNEFERLGDPKLWKGRRDGSGGGTIIDAGAHSFYLLKWMFGEIASLRALSERLVGASQVEDWSVVCGRMRSGALFSVESTFTSGGPWNERLEVHGTKGLIVVDQHQNPPAMIFHGKRDHAGSPLPGTAYAPSTWKYESIAAGIESFAHSIANGEPTAVAAEDGAYAVRVIERAYESVATGLPVPL</sequence>
<dbReference type="GO" id="GO:0000166">
    <property type="term" value="F:nucleotide binding"/>
    <property type="evidence" value="ECO:0007669"/>
    <property type="project" value="InterPro"/>
</dbReference>
<keyword evidence="4" id="KW-1185">Reference proteome</keyword>
<dbReference type="Gene3D" id="3.30.360.10">
    <property type="entry name" value="Dihydrodipicolinate Reductase, domain 2"/>
    <property type="match status" value="1"/>
</dbReference>
<dbReference type="SUPFAM" id="SSF51735">
    <property type="entry name" value="NAD(P)-binding Rossmann-fold domains"/>
    <property type="match status" value="1"/>
</dbReference>
<gene>
    <name evidence="3" type="ORF">C1I98_19020</name>
</gene>
<dbReference type="Gene3D" id="3.40.50.720">
    <property type="entry name" value="NAD(P)-binding Rossmann-like Domain"/>
    <property type="match status" value="1"/>
</dbReference>
<evidence type="ECO:0000313" key="4">
    <source>
        <dbReference type="Proteomes" id="UP000248544"/>
    </source>
</evidence>
<dbReference type="EMBL" id="POUA01000144">
    <property type="protein sequence ID" value="PZG43015.1"/>
    <property type="molecule type" value="Genomic_DNA"/>
</dbReference>
<proteinExistence type="predicted"/>
<name>A0A2W2GSG7_9ACTN</name>
<dbReference type="InterPro" id="IPR000683">
    <property type="entry name" value="Gfo/Idh/MocA-like_OxRdtase_N"/>
</dbReference>
<dbReference type="Pfam" id="PF01408">
    <property type="entry name" value="GFO_IDH_MocA"/>
    <property type="match status" value="1"/>
</dbReference>
<dbReference type="InterPro" id="IPR051317">
    <property type="entry name" value="Gfo/Idh/MocA_oxidoreduct"/>
</dbReference>
<dbReference type="InterPro" id="IPR055170">
    <property type="entry name" value="GFO_IDH_MocA-like_dom"/>
</dbReference>
<feature type="domain" description="Gfo/Idh/MocA-like oxidoreductase N-terminal" evidence="1">
    <location>
        <begin position="5"/>
        <end position="123"/>
    </location>
</feature>
<accession>A0A2W2GSG7</accession>
<dbReference type="PANTHER" id="PTHR43708">
    <property type="entry name" value="CONSERVED EXPRESSED OXIDOREDUCTASE (EUROFUNG)"/>
    <property type="match status" value="1"/>
</dbReference>
<evidence type="ECO:0000313" key="3">
    <source>
        <dbReference type="EMBL" id="PZG43015.1"/>
    </source>
</evidence>
<comment type="caution">
    <text evidence="3">The sequence shown here is derived from an EMBL/GenBank/DDBJ whole genome shotgun (WGS) entry which is preliminary data.</text>
</comment>
<dbReference type="Proteomes" id="UP000248544">
    <property type="component" value="Unassembled WGS sequence"/>
</dbReference>
<dbReference type="Pfam" id="PF22725">
    <property type="entry name" value="GFO_IDH_MocA_C3"/>
    <property type="match status" value="1"/>
</dbReference>
<protein>
    <recommendedName>
        <fullName evidence="5">Dehydrogenase</fullName>
    </recommendedName>
</protein>
<reference evidence="3 4" key="1">
    <citation type="submission" date="2018-01" db="EMBL/GenBank/DDBJ databases">
        <title>Draft genome sequence of Sphaerisporangium sp. 7K107.</title>
        <authorList>
            <person name="Sahin N."/>
            <person name="Saygin H."/>
            <person name="Ay H."/>
        </authorList>
    </citation>
    <scope>NUCLEOTIDE SEQUENCE [LARGE SCALE GENOMIC DNA]</scope>
    <source>
        <strain evidence="3 4">7K107</strain>
    </source>
</reference>
<evidence type="ECO:0000259" key="2">
    <source>
        <dbReference type="Pfam" id="PF22725"/>
    </source>
</evidence>
<dbReference type="SUPFAM" id="SSF55347">
    <property type="entry name" value="Glyceraldehyde-3-phosphate dehydrogenase-like, C-terminal domain"/>
    <property type="match status" value="1"/>
</dbReference>